<sequence length="385" mass="44262">MTRLNIDDFINALSTCDPLAISSPPAHSTFNLHVSAPSKRKPSLKELRQQRDILEDKVKRRLCGLKPSGVIEGSRADVVRRITFESELLSRDNLKLRHELSMYRHSFALADQAFTNGKARTYCQLVPQTILEASQHYPWVEAGWRVHFPNGEPSFYFYPFSNQEVNEAVKYWESISLTNSITERIGSVLGWKVFGASLAPSQFGDSFLAHRKFTTRVNCSIQEADTKLKTFDINARPLVVIPPNWHDSKRRTVTTQVLQQCEIDAFVMVTNIPGDVHFRYFHIDLRQAETNENGKRVIRYGGILCDTRANARHRSVEQPLEPVNWANQGGVRLEFTEVDEKTIDVVYHRWSRCENEDQAEQLFIQWAQIASRWAQVFHSPMLLAC</sequence>
<protein>
    <submittedName>
        <fullName evidence="1">Uncharacterized protein</fullName>
    </submittedName>
</protein>
<gene>
    <name evidence="1" type="ORF">P3T76_005684</name>
</gene>
<proteinExistence type="predicted"/>
<comment type="caution">
    <text evidence="1">The sequence shown here is derived from an EMBL/GenBank/DDBJ whole genome shotgun (WGS) entry which is preliminary data.</text>
</comment>
<dbReference type="EMBL" id="JASMQC010000008">
    <property type="protein sequence ID" value="KAK1943047.1"/>
    <property type="molecule type" value="Genomic_DNA"/>
</dbReference>
<dbReference type="Proteomes" id="UP001259832">
    <property type="component" value="Unassembled WGS sequence"/>
</dbReference>
<name>A0AAD9GQT6_9STRA</name>
<organism evidence="1 2">
    <name type="scientific">Phytophthora citrophthora</name>
    <dbReference type="NCBI Taxonomy" id="4793"/>
    <lineage>
        <taxon>Eukaryota</taxon>
        <taxon>Sar</taxon>
        <taxon>Stramenopiles</taxon>
        <taxon>Oomycota</taxon>
        <taxon>Peronosporomycetes</taxon>
        <taxon>Peronosporales</taxon>
        <taxon>Peronosporaceae</taxon>
        <taxon>Phytophthora</taxon>
    </lineage>
</organism>
<keyword evidence="2" id="KW-1185">Reference proteome</keyword>
<accession>A0AAD9GQT6</accession>
<dbReference type="AlphaFoldDB" id="A0AAD9GQT6"/>
<evidence type="ECO:0000313" key="1">
    <source>
        <dbReference type="EMBL" id="KAK1943047.1"/>
    </source>
</evidence>
<reference evidence="1" key="1">
    <citation type="submission" date="2023-08" db="EMBL/GenBank/DDBJ databases">
        <title>Reference Genome Resource for the Citrus Pathogen Phytophthora citrophthora.</title>
        <authorList>
            <person name="Moller H."/>
            <person name="Coetzee B."/>
            <person name="Rose L.J."/>
            <person name="Van Niekerk J.M."/>
        </authorList>
    </citation>
    <scope>NUCLEOTIDE SEQUENCE</scope>
    <source>
        <strain evidence="1">STE-U-9442</strain>
    </source>
</reference>
<evidence type="ECO:0000313" key="2">
    <source>
        <dbReference type="Proteomes" id="UP001259832"/>
    </source>
</evidence>